<sequence length="1101" mass="118064">MWFASILFIARSLHGAGDGAGLPLTKILQEFSICIADFLKELPVIVRKSEPLLDGVIEKTQPLERTLKLRELQTSYVYTTVLAKKCRDLFHLYIGSPTTEAEAAVLRFTWKLFIVAKAKLFAPFPDLVASFNLLICVLAFVYCHVPAAQRAVPLTDEANLPRRNKEGAVDVLQSLAAVSKANTADVQPLMSKLDTLLRSLLADFSTDNAENEHHAGLDKLVLHCKHFPGLLASEGSLEQASTELDRTYEQIFSTISQIDERPFVVVSEPHLRSGSLPPISSMTRCQVGTPVRKSGSLGPVMGTPLRLMPSPLRLMNQHGMSTPSPVRLGSSSFFATPGMFAGTPVTEAMAISSWLQDLVKGIPAETSAELKGYMEGAGAEVAETVAVRMAELANAVFPMSPMERQPTKLAMLGDRGVSLRGAEVSVLTTAPQHGVKLFYRVLESMLKAEQDRTGRCSFGSLLSSASFHKCLAACCFEVVIASYRMVTHAFPAVLEKLDLPAFDMSKIISTFVRHLAPADQVPRELKRHLFSIEEKILEAQAWEKGSSLYPLLMAACSKSSASSSPADKDTLMEDSPRDTSPKGKGALTTPTKRERDGDEDGTPTKAAKPAAGDRAAGRAAAQMAAVPEEGAPSDDPEPMSDADVAACSPSRPDVPADVMDAAAALVSASSGGVHSPRGDRKGLLSPRRKSDTSAFQAFMTPQKRNDATGAFNTLPVAFGKANEAASDQPGRAVVSDFLNKVLKLAALRIADICERLSFEPVDKNSITVQVYTMVAHVITEQTNMMYGRHLDQVILCALYGVCKVNQLRQITFKDIITHYKKQAQAKNAIFRTVSIRLRPDLSVDQTGDVIEFYNAVFIPSTKAFLLQLGNGTANLLPLPTLTMPGTPLHGRLASNPYSLATPPPPDRATINKCLSPAGKVFVSPMRQPGQQGYIGARSQSTLSVRLGESSTAYSSPSKEISTINGHLSGRMHPQQLASSGLPASMVLQRLDPNAAAEPPPAAQQPPPQHHASYQSSERSTGSHASDHQHSGSGSRLSSEPDSSPGSRERHVNGAAPDTGLLNLAAAAEQGRLPNGVVTDSEGNGVSRQTLPASTAPSTVHS</sequence>
<dbReference type="InterPro" id="IPR036915">
    <property type="entry name" value="Cyclin-like_sf"/>
</dbReference>
<keyword evidence="9" id="KW-0732">Signal</keyword>
<comment type="subcellular location">
    <subcellularLocation>
        <location evidence="1">Nucleus</location>
    </subcellularLocation>
</comment>
<evidence type="ECO:0000256" key="6">
    <source>
        <dbReference type="ARBA" id="ARBA00023242"/>
    </source>
</evidence>
<evidence type="ECO:0000259" key="11">
    <source>
        <dbReference type="SMART" id="SM01368"/>
    </source>
</evidence>
<evidence type="ECO:0000313" key="13">
    <source>
        <dbReference type="Proteomes" id="UP001497392"/>
    </source>
</evidence>
<organism evidence="12 13">
    <name type="scientific">Coccomyxa viridis</name>
    <dbReference type="NCBI Taxonomy" id="1274662"/>
    <lineage>
        <taxon>Eukaryota</taxon>
        <taxon>Viridiplantae</taxon>
        <taxon>Chlorophyta</taxon>
        <taxon>core chlorophytes</taxon>
        <taxon>Trebouxiophyceae</taxon>
        <taxon>Trebouxiophyceae incertae sedis</taxon>
        <taxon>Coccomyxaceae</taxon>
        <taxon>Coccomyxa</taxon>
    </lineage>
</organism>
<gene>
    <name evidence="12" type="primary">g6466</name>
    <name evidence="12" type="ORF">VP750_LOCUS5534</name>
</gene>
<dbReference type="Gene3D" id="1.10.472.10">
    <property type="entry name" value="Cyclin-like"/>
    <property type="match status" value="2"/>
</dbReference>
<feature type="compositionally biased region" description="Basic and acidic residues" evidence="8">
    <location>
        <begin position="566"/>
        <end position="581"/>
    </location>
</feature>
<reference evidence="12 13" key="1">
    <citation type="submission" date="2024-06" db="EMBL/GenBank/DDBJ databases">
        <authorList>
            <person name="Kraege A."/>
            <person name="Thomma B."/>
        </authorList>
    </citation>
    <scope>NUCLEOTIDE SEQUENCE [LARGE SCALE GENOMIC DNA]</scope>
</reference>
<dbReference type="InterPro" id="IPR028309">
    <property type="entry name" value="RB_fam"/>
</dbReference>
<dbReference type="Gene3D" id="1.10.472.140">
    <property type="match status" value="1"/>
</dbReference>
<evidence type="ECO:0000256" key="3">
    <source>
        <dbReference type="ARBA" id="ARBA00022491"/>
    </source>
</evidence>
<feature type="compositionally biased region" description="Polar residues" evidence="8">
    <location>
        <begin position="1030"/>
        <end position="1045"/>
    </location>
</feature>
<dbReference type="SMART" id="SM01368">
    <property type="entry name" value="RB_A"/>
    <property type="match status" value="1"/>
</dbReference>
<feature type="compositionally biased region" description="Pro residues" evidence="8">
    <location>
        <begin position="997"/>
        <end position="1008"/>
    </location>
</feature>
<comment type="caution">
    <text evidence="12">The sequence shown here is derived from an EMBL/GenBank/DDBJ whole genome shotgun (WGS) entry which is preliminary data.</text>
</comment>
<evidence type="ECO:0000256" key="5">
    <source>
        <dbReference type="ARBA" id="ARBA00023163"/>
    </source>
</evidence>
<keyword evidence="5" id="KW-0804">Transcription</keyword>
<dbReference type="PANTHER" id="PTHR13742">
    <property type="entry name" value="RETINOBLASTOMA-ASSOCIATED PROTEIN RB -RELATED"/>
    <property type="match status" value="1"/>
</dbReference>
<comment type="similarity">
    <text evidence="2">Belongs to the retinoblastoma protein (RB) family.</text>
</comment>
<dbReference type="Pfam" id="PF11934">
    <property type="entry name" value="DUF3452"/>
    <property type="match status" value="1"/>
</dbReference>
<keyword evidence="7" id="KW-0131">Cell cycle</keyword>
<evidence type="ECO:0000256" key="9">
    <source>
        <dbReference type="SAM" id="SignalP"/>
    </source>
</evidence>
<accession>A0ABP1FZE1</accession>
<feature type="compositionally biased region" description="Low complexity" evidence="8">
    <location>
        <begin position="605"/>
        <end position="625"/>
    </location>
</feature>
<keyword evidence="4" id="KW-0805">Transcription regulation</keyword>
<proteinExistence type="inferred from homology"/>
<dbReference type="SUPFAM" id="SSF47954">
    <property type="entry name" value="Cyclin-like"/>
    <property type="match status" value="2"/>
</dbReference>
<evidence type="ECO:0000259" key="10">
    <source>
        <dbReference type="SMART" id="SM01367"/>
    </source>
</evidence>
<feature type="region of interest" description="Disordered" evidence="8">
    <location>
        <begin position="669"/>
        <end position="691"/>
    </location>
</feature>
<dbReference type="InterPro" id="IPR002720">
    <property type="entry name" value="RB_A"/>
</dbReference>
<feature type="region of interest" description="Disordered" evidence="8">
    <location>
        <begin position="560"/>
        <end position="651"/>
    </location>
</feature>
<keyword evidence="3" id="KW-0678">Repressor</keyword>
<dbReference type="Pfam" id="PF01857">
    <property type="entry name" value="RB_B"/>
    <property type="match status" value="1"/>
</dbReference>
<evidence type="ECO:0000313" key="12">
    <source>
        <dbReference type="EMBL" id="CAL5223875.1"/>
    </source>
</evidence>
<feature type="region of interest" description="Disordered" evidence="8">
    <location>
        <begin position="947"/>
        <end position="976"/>
    </location>
</feature>
<protein>
    <submittedName>
        <fullName evidence="12">G6466 protein</fullName>
    </submittedName>
</protein>
<feature type="compositionally biased region" description="Polar residues" evidence="8">
    <location>
        <begin position="947"/>
        <end position="965"/>
    </location>
</feature>
<feature type="compositionally biased region" description="Acidic residues" evidence="8">
    <location>
        <begin position="631"/>
        <end position="640"/>
    </location>
</feature>
<name>A0ABP1FZE1_9CHLO</name>
<evidence type="ECO:0000256" key="4">
    <source>
        <dbReference type="ARBA" id="ARBA00023015"/>
    </source>
</evidence>
<dbReference type="InterPro" id="IPR002719">
    <property type="entry name" value="RB_B"/>
</dbReference>
<dbReference type="PANTHER" id="PTHR13742:SF17">
    <property type="entry name" value="RE32990P-RELATED"/>
    <property type="match status" value="1"/>
</dbReference>
<dbReference type="SMART" id="SM01367">
    <property type="entry name" value="DUF3452"/>
    <property type="match status" value="1"/>
</dbReference>
<dbReference type="EMBL" id="CAXHTA020000009">
    <property type="protein sequence ID" value="CAL5223875.1"/>
    <property type="molecule type" value="Genomic_DNA"/>
</dbReference>
<evidence type="ECO:0000256" key="8">
    <source>
        <dbReference type="SAM" id="MobiDB-lite"/>
    </source>
</evidence>
<dbReference type="Pfam" id="PF01858">
    <property type="entry name" value="RB_A"/>
    <property type="match status" value="1"/>
</dbReference>
<feature type="region of interest" description="Disordered" evidence="8">
    <location>
        <begin position="994"/>
        <end position="1101"/>
    </location>
</feature>
<evidence type="ECO:0000256" key="1">
    <source>
        <dbReference type="ARBA" id="ARBA00004123"/>
    </source>
</evidence>
<feature type="domain" description="Retinoblastoma-associated protein N-terminal" evidence="10">
    <location>
        <begin position="7"/>
        <end position="144"/>
    </location>
</feature>
<feature type="chain" id="PRO_5046453780" evidence="9">
    <location>
        <begin position="16"/>
        <end position="1101"/>
    </location>
</feature>
<dbReference type="InterPro" id="IPR024599">
    <property type="entry name" value="RB_N"/>
</dbReference>
<dbReference type="Proteomes" id="UP001497392">
    <property type="component" value="Unassembled WGS sequence"/>
</dbReference>
<keyword evidence="6" id="KW-0539">Nucleus</keyword>
<keyword evidence="13" id="KW-1185">Reference proteome</keyword>
<evidence type="ECO:0000256" key="7">
    <source>
        <dbReference type="ARBA" id="ARBA00023306"/>
    </source>
</evidence>
<feature type="domain" description="Retinoblastoma-associated protein A-box" evidence="11">
    <location>
        <begin position="343"/>
        <end position="552"/>
    </location>
</feature>
<feature type="compositionally biased region" description="Polar residues" evidence="8">
    <location>
        <begin position="1012"/>
        <end position="1023"/>
    </location>
</feature>
<feature type="signal peptide" evidence="9">
    <location>
        <begin position="1"/>
        <end position="15"/>
    </location>
</feature>
<evidence type="ECO:0000256" key="2">
    <source>
        <dbReference type="ARBA" id="ARBA00009475"/>
    </source>
</evidence>
<feature type="compositionally biased region" description="Polar residues" evidence="8">
    <location>
        <begin position="1080"/>
        <end position="1101"/>
    </location>
</feature>